<keyword evidence="5" id="KW-1185">Reference proteome</keyword>
<gene>
    <name evidence="4" type="ORF">JJQ90_18960</name>
</gene>
<evidence type="ECO:0000256" key="1">
    <source>
        <dbReference type="ARBA" id="ARBA00022603"/>
    </source>
</evidence>
<dbReference type="EMBL" id="JAERQM010000006">
    <property type="protein sequence ID" value="MBU8545811.1"/>
    <property type="molecule type" value="Genomic_DNA"/>
</dbReference>
<dbReference type="PIRSF" id="PIRSF000398">
    <property type="entry name" value="M_m6A_EcoRV"/>
    <property type="match status" value="1"/>
</dbReference>
<name>A0ABS6HBT3_9PROT</name>
<dbReference type="InterPro" id="IPR012263">
    <property type="entry name" value="M_m6A_EcoRV"/>
</dbReference>
<proteinExistence type="predicted"/>
<evidence type="ECO:0000256" key="2">
    <source>
        <dbReference type="ARBA" id="ARBA00022679"/>
    </source>
</evidence>
<evidence type="ECO:0000313" key="5">
    <source>
        <dbReference type="Proteomes" id="UP000689967"/>
    </source>
</evidence>
<organism evidence="4 5">
    <name type="scientific">Falsiroseomonas oleicola</name>
    <dbReference type="NCBI Taxonomy" id="2801474"/>
    <lineage>
        <taxon>Bacteria</taxon>
        <taxon>Pseudomonadati</taxon>
        <taxon>Pseudomonadota</taxon>
        <taxon>Alphaproteobacteria</taxon>
        <taxon>Acetobacterales</taxon>
        <taxon>Roseomonadaceae</taxon>
        <taxon>Falsiroseomonas</taxon>
    </lineage>
</organism>
<dbReference type="Pfam" id="PF02086">
    <property type="entry name" value="MethyltransfD12"/>
    <property type="match status" value="1"/>
</dbReference>
<dbReference type="GO" id="GO:0008168">
    <property type="term" value="F:methyltransferase activity"/>
    <property type="evidence" value="ECO:0007669"/>
    <property type="project" value="UniProtKB-KW"/>
</dbReference>
<keyword evidence="1 4" id="KW-0489">Methyltransferase</keyword>
<sequence>MESSLMPAPAASPVAPWVGGKRNLARHIIPRIEALPHITYAEPFIGMGGIFLRRRRRPRAEVINDISGDVVNLFRVLQRHPGALMDCLRWQLASRQDFGRLRATDPTLLTDIERAARFISLQRMAYGGLLDGVFSVSPGAPGKLNPAKLAPLLHAAHERLAEVTIEQLAYADFIRRYDRPGTLFYLDPPYFRCETYYGPGIFARSDFNHLAELLAGVQGRFLMSINDTPEIRKIFGRFKIEEVAVHYPVARGAEKPRVHELLISDSR</sequence>
<dbReference type="InterPro" id="IPR012327">
    <property type="entry name" value="MeTrfase_D12"/>
</dbReference>
<protein>
    <submittedName>
        <fullName evidence="4">DNA adenine methylase</fullName>
    </submittedName>
</protein>
<reference evidence="4 5" key="1">
    <citation type="submission" date="2021-01" db="EMBL/GenBank/DDBJ databases">
        <title>Roseomonas sp. nov, a bacterium isolated from an oil production mixture in Yumen Oilfield.</title>
        <authorList>
            <person name="Wu D."/>
        </authorList>
    </citation>
    <scope>NUCLEOTIDE SEQUENCE [LARGE SCALE GENOMIC DNA]</scope>
    <source>
        <strain evidence="4 5">ROY-5-3</strain>
    </source>
</reference>
<dbReference type="GO" id="GO:0032259">
    <property type="term" value="P:methylation"/>
    <property type="evidence" value="ECO:0007669"/>
    <property type="project" value="UniProtKB-KW"/>
</dbReference>
<evidence type="ECO:0000256" key="3">
    <source>
        <dbReference type="ARBA" id="ARBA00022691"/>
    </source>
</evidence>
<keyword evidence="2" id="KW-0808">Transferase</keyword>
<dbReference type="PANTHER" id="PTHR30481:SF4">
    <property type="entry name" value="SITE-SPECIFIC DNA-METHYLTRANSFERASE (ADENINE-SPECIFIC)"/>
    <property type="match status" value="1"/>
</dbReference>
<dbReference type="RefSeq" id="WP_216878157.1">
    <property type="nucleotide sequence ID" value="NZ_JAERQM010000006.1"/>
</dbReference>
<keyword evidence="3" id="KW-0949">S-adenosyl-L-methionine</keyword>
<dbReference type="PANTHER" id="PTHR30481">
    <property type="entry name" value="DNA ADENINE METHYLASE"/>
    <property type="match status" value="1"/>
</dbReference>
<accession>A0ABS6HBT3</accession>
<dbReference type="Proteomes" id="UP000689967">
    <property type="component" value="Unassembled WGS sequence"/>
</dbReference>
<comment type="caution">
    <text evidence="4">The sequence shown here is derived from an EMBL/GenBank/DDBJ whole genome shotgun (WGS) entry which is preliminary data.</text>
</comment>
<evidence type="ECO:0000313" key="4">
    <source>
        <dbReference type="EMBL" id="MBU8545811.1"/>
    </source>
</evidence>